<dbReference type="EMBL" id="CP041217">
    <property type="protein sequence ID" value="QDH21102.1"/>
    <property type="molecule type" value="Genomic_DNA"/>
</dbReference>
<evidence type="ECO:0000256" key="2">
    <source>
        <dbReference type="ARBA" id="ARBA00023012"/>
    </source>
</evidence>
<evidence type="ECO:0000313" key="5">
    <source>
        <dbReference type="EMBL" id="QDH21102.1"/>
    </source>
</evidence>
<feature type="domain" description="HTH LytTR-type" evidence="4">
    <location>
        <begin position="86"/>
        <end position="186"/>
    </location>
</feature>
<sequence length="190" mass="22253">MLVNAFQRSLIDVERFFYKEECCDYHFVFRHTVHTAFRLYASAAVTCFWIKKSETSLFSERPQIEECVQVAFQRSLDRRKIDKQLFSLAIGSRRIHLALSDLYFIETLPPHKLIVHTADSQYQFYGKLNQLEKEYPQMMRVHKAFLINPENVQEIDFSNKQIFFAEGIACSLSGSKVKAIKERIAKTPSD</sequence>
<dbReference type="PANTHER" id="PTHR37299:SF3">
    <property type="entry name" value="STAGE 0 SPORULATION PROTEIN A HOMOLOG"/>
    <property type="match status" value="1"/>
</dbReference>
<gene>
    <name evidence="5" type="ORF">FFV09_09710</name>
</gene>
<evidence type="ECO:0000313" key="6">
    <source>
        <dbReference type="Proteomes" id="UP000316968"/>
    </source>
</evidence>
<dbReference type="SMART" id="SM00850">
    <property type="entry name" value="LytTR"/>
    <property type="match status" value="1"/>
</dbReference>
<keyword evidence="3" id="KW-0010">Activator</keyword>
<organism evidence="5 6">
    <name type="scientific">Saccharibacillus brassicae</name>
    <dbReference type="NCBI Taxonomy" id="2583377"/>
    <lineage>
        <taxon>Bacteria</taxon>
        <taxon>Bacillati</taxon>
        <taxon>Bacillota</taxon>
        <taxon>Bacilli</taxon>
        <taxon>Bacillales</taxon>
        <taxon>Paenibacillaceae</taxon>
        <taxon>Saccharibacillus</taxon>
    </lineage>
</organism>
<dbReference type="Pfam" id="PF04397">
    <property type="entry name" value="LytTR"/>
    <property type="match status" value="1"/>
</dbReference>
<dbReference type="KEGG" id="saca:FFV09_09710"/>
<keyword evidence="2" id="KW-0902">Two-component regulatory system</keyword>
<dbReference type="Gene3D" id="2.40.50.1020">
    <property type="entry name" value="LytTr DNA-binding domain"/>
    <property type="match status" value="1"/>
</dbReference>
<accession>A0A4Y6UTT6</accession>
<keyword evidence="1" id="KW-0963">Cytoplasm</keyword>
<dbReference type="GO" id="GO:0003677">
    <property type="term" value="F:DNA binding"/>
    <property type="evidence" value="ECO:0007669"/>
    <property type="project" value="InterPro"/>
</dbReference>
<dbReference type="GO" id="GO:0000156">
    <property type="term" value="F:phosphorelay response regulator activity"/>
    <property type="evidence" value="ECO:0007669"/>
    <property type="project" value="InterPro"/>
</dbReference>
<protein>
    <submittedName>
        <fullName evidence="5">LytTR family transcriptional regulator</fullName>
    </submittedName>
</protein>
<dbReference type="InterPro" id="IPR046947">
    <property type="entry name" value="LytR-like"/>
</dbReference>
<evidence type="ECO:0000256" key="1">
    <source>
        <dbReference type="ARBA" id="ARBA00022490"/>
    </source>
</evidence>
<evidence type="ECO:0000259" key="4">
    <source>
        <dbReference type="PROSITE" id="PS50930"/>
    </source>
</evidence>
<keyword evidence="6" id="KW-1185">Reference proteome</keyword>
<dbReference type="PROSITE" id="PS50930">
    <property type="entry name" value="HTH_LYTTR"/>
    <property type="match status" value="1"/>
</dbReference>
<name>A0A4Y6UTT6_SACBS</name>
<proteinExistence type="predicted"/>
<reference evidence="5 6" key="1">
    <citation type="submission" date="2019-06" db="EMBL/GenBank/DDBJ databases">
        <title>Saccharibacillus brassicae sp. nov., an endophytic bacterium isolated from Chinese cabbage seeds (Brassica pekinensis).</title>
        <authorList>
            <person name="Jiang L."/>
            <person name="Lee J."/>
            <person name="Kim S.W."/>
        </authorList>
    </citation>
    <scope>NUCLEOTIDE SEQUENCE [LARGE SCALE GENOMIC DNA]</scope>
    <source>
        <strain evidence="6">KCTC 43072 / ATSA2</strain>
    </source>
</reference>
<dbReference type="PANTHER" id="PTHR37299">
    <property type="entry name" value="TRANSCRIPTIONAL REGULATOR-RELATED"/>
    <property type="match status" value="1"/>
</dbReference>
<dbReference type="Proteomes" id="UP000316968">
    <property type="component" value="Chromosome"/>
</dbReference>
<dbReference type="OrthoDB" id="9809318at2"/>
<dbReference type="InterPro" id="IPR007492">
    <property type="entry name" value="LytTR_DNA-bd_dom"/>
</dbReference>
<evidence type="ECO:0000256" key="3">
    <source>
        <dbReference type="ARBA" id="ARBA00023159"/>
    </source>
</evidence>
<dbReference type="AlphaFoldDB" id="A0A4Y6UTT6"/>